<protein>
    <submittedName>
        <fullName evidence="1">Uncharacterized protein</fullName>
    </submittedName>
</protein>
<evidence type="ECO:0000313" key="2">
    <source>
        <dbReference type="Proteomes" id="UP000775547"/>
    </source>
</evidence>
<evidence type="ECO:0000313" key="1">
    <source>
        <dbReference type="EMBL" id="KAG5641028.1"/>
    </source>
</evidence>
<gene>
    <name evidence="1" type="ORF">DXG03_006360</name>
</gene>
<name>A0A9P7G2R6_9AGAR</name>
<dbReference type="SUPFAM" id="SSF52047">
    <property type="entry name" value="RNI-like"/>
    <property type="match status" value="1"/>
</dbReference>
<accession>A0A9P7G2R6</accession>
<dbReference type="AlphaFoldDB" id="A0A9P7G2R6"/>
<organism evidence="1 2">
    <name type="scientific">Asterophora parasitica</name>
    <dbReference type="NCBI Taxonomy" id="117018"/>
    <lineage>
        <taxon>Eukaryota</taxon>
        <taxon>Fungi</taxon>
        <taxon>Dikarya</taxon>
        <taxon>Basidiomycota</taxon>
        <taxon>Agaricomycotina</taxon>
        <taxon>Agaricomycetes</taxon>
        <taxon>Agaricomycetidae</taxon>
        <taxon>Agaricales</taxon>
        <taxon>Tricholomatineae</taxon>
        <taxon>Lyophyllaceae</taxon>
        <taxon>Asterophora</taxon>
    </lineage>
</organism>
<keyword evidence="2" id="KW-1185">Reference proteome</keyword>
<proteinExistence type="predicted"/>
<dbReference type="Proteomes" id="UP000775547">
    <property type="component" value="Unassembled WGS sequence"/>
</dbReference>
<sequence>MALGPLDFDTQSIVFSLADTPTLLTLSRTSKSLGAQARAVLLRDVSLSQDPAQVINFQHFVVENKLGHHIRRLFIRRGAFHSNPPFLGPRGYTDNDSAEPEVVAGAVAEVLAETPHLRVLCVDKFAQEMLAMEPRLGKALTSCNHLTDLTLRDVGADALNSLSELRGLRQLALVAYRALDDLIWPDYFHIPQGSSISTVILNSSSTLESLSLTGFRLHSLFSDSTISFPKVHSISYLECEATLEHQERAFPAVRNVHFDPMPFSEATLSSFAPFWFHLESIQASSSFIRIFQKCHGTLRRVGLTEDHLLPGPQSSDARLMLSQLGSTNHLVSLSLTIQDPTAVVLESILKEALHLAFLDLVLIPRELAETNIVREMLVRRATKL</sequence>
<comment type="caution">
    <text evidence="1">The sequence shown here is derived from an EMBL/GenBank/DDBJ whole genome shotgun (WGS) entry which is preliminary data.</text>
</comment>
<reference evidence="1" key="2">
    <citation type="submission" date="2021-10" db="EMBL/GenBank/DDBJ databases">
        <title>Phylogenomics reveals ancestral predisposition of the termite-cultivated fungus Termitomyces towards a domesticated lifestyle.</title>
        <authorList>
            <person name="Auxier B."/>
            <person name="Grum-Grzhimaylo A."/>
            <person name="Cardenas M.E."/>
            <person name="Lodge J.D."/>
            <person name="Laessoe T."/>
            <person name="Pedersen O."/>
            <person name="Smith M.E."/>
            <person name="Kuyper T.W."/>
            <person name="Franco-Molano E.A."/>
            <person name="Baroni T.J."/>
            <person name="Aanen D.K."/>
        </authorList>
    </citation>
    <scope>NUCLEOTIDE SEQUENCE</scope>
    <source>
        <strain evidence="1">AP01</strain>
        <tissue evidence="1">Mycelium</tissue>
    </source>
</reference>
<dbReference type="EMBL" id="JABCKV010000411">
    <property type="protein sequence ID" value="KAG5641028.1"/>
    <property type="molecule type" value="Genomic_DNA"/>
</dbReference>
<reference evidence="1" key="1">
    <citation type="submission" date="2020-07" db="EMBL/GenBank/DDBJ databases">
        <authorList>
            <person name="Nieuwenhuis M."/>
            <person name="Van De Peppel L.J.J."/>
        </authorList>
    </citation>
    <scope>NUCLEOTIDE SEQUENCE</scope>
    <source>
        <strain evidence="1">AP01</strain>
        <tissue evidence="1">Mycelium</tissue>
    </source>
</reference>